<reference evidence="1 2" key="1">
    <citation type="submission" date="2023-08" db="EMBL/GenBank/DDBJ databases">
        <title>A Necator americanus chromosomal reference genome.</title>
        <authorList>
            <person name="Ilik V."/>
            <person name="Petrzelkova K.J."/>
            <person name="Pardy F."/>
            <person name="Fuh T."/>
            <person name="Niatou-Singa F.S."/>
            <person name="Gouil Q."/>
            <person name="Baker L."/>
            <person name="Ritchie M.E."/>
            <person name="Jex A.R."/>
            <person name="Gazzola D."/>
            <person name="Li H."/>
            <person name="Toshio Fujiwara R."/>
            <person name="Zhan B."/>
            <person name="Aroian R.V."/>
            <person name="Pafco B."/>
            <person name="Schwarz E.M."/>
        </authorList>
    </citation>
    <scope>NUCLEOTIDE SEQUENCE [LARGE SCALE GENOMIC DNA]</scope>
    <source>
        <strain evidence="1 2">Aroian</strain>
        <tissue evidence="1">Whole animal</tissue>
    </source>
</reference>
<organism evidence="1 2">
    <name type="scientific">Necator americanus</name>
    <name type="common">Human hookworm</name>
    <dbReference type="NCBI Taxonomy" id="51031"/>
    <lineage>
        <taxon>Eukaryota</taxon>
        <taxon>Metazoa</taxon>
        <taxon>Ecdysozoa</taxon>
        <taxon>Nematoda</taxon>
        <taxon>Chromadorea</taxon>
        <taxon>Rhabditida</taxon>
        <taxon>Rhabditina</taxon>
        <taxon>Rhabditomorpha</taxon>
        <taxon>Strongyloidea</taxon>
        <taxon>Ancylostomatidae</taxon>
        <taxon>Bunostominae</taxon>
        <taxon>Necator</taxon>
    </lineage>
</organism>
<dbReference type="EMBL" id="JAVFWL010000002">
    <property type="protein sequence ID" value="KAK6732885.1"/>
    <property type="molecule type" value="Genomic_DNA"/>
</dbReference>
<dbReference type="Proteomes" id="UP001303046">
    <property type="component" value="Unassembled WGS sequence"/>
</dbReference>
<protein>
    <submittedName>
        <fullName evidence="1">Uncharacterized protein</fullName>
    </submittedName>
</protein>
<name>A0ABR1C617_NECAM</name>
<accession>A0ABR1C617</accession>
<keyword evidence="2" id="KW-1185">Reference proteome</keyword>
<evidence type="ECO:0000313" key="2">
    <source>
        <dbReference type="Proteomes" id="UP001303046"/>
    </source>
</evidence>
<gene>
    <name evidence="1" type="primary">Necator_chrII.g4744</name>
    <name evidence="1" type="ORF">RB195_016952</name>
</gene>
<comment type="caution">
    <text evidence="1">The sequence shown here is derived from an EMBL/GenBank/DDBJ whole genome shotgun (WGS) entry which is preliminary data.</text>
</comment>
<sequence length="67" mass="7620">MRFPTMKSSENLQSLFIGDPSAVFTRMIQGSKAGDMGFFHVRRENNVVPAYMSSPKRKERPLILTSK</sequence>
<proteinExistence type="predicted"/>
<evidence type="ECO:0000313" key="1">
    <source>
        <dbReference type="EMBL" id="KAK6732885.1"/>
    </source>
</evidence>